<accession>A0A8X6XHS9</accession>
<evidence type="ECO:0000313" key="3">
    <source>
        <dbReference type="EMBL" id="GFY61192.1"/>
    </source>
</evidence>
<keyword evidence="4" id="KW-1185">Reference proteome</keyword>
<dbReference type="AlphaFoldDB" id="A0A8X6XHS9"/>
<proteinExistence type="predicted"/>
<name>A0A8X6XHS9_9ARAC</name>
<feature type="transmembrane region" description="Helical" evidence="1">
    <location>
        <begin position="12"/>
        <end position="29"/>
    </location>
</feature>
<keyword evidence="1" id="KW-1133">Transmembrane helix</keyword>
<organism evidence="2 4">
    <name type="scientific">Trichonephila inaurata madagascariensis</name>
    <dbReference type="NCBI Taxonomy" id="2747483"/>
    <lineage>
        <taxon>Eukaryota</taxon>
        <taxon>Metazoa</taxon>
        <taxon>Ecdysozoa</taxon>
        <taxon>Arthropoda</taxon>
        <taxon>Chelicerata</taxon>
        <taxon>Arachnida</taxon>
        <taxon>Araneae</taxon>
        <taxon>Araneomorphae</taxon>
        <taxon>Entelegynae</taxon>
        <taxon>Araneoidea</taxon>
        <taxon>Nephilidae</taxon>
        <taxon>Trichonephila</taxon>
        <taxon>Trichonephila inaurata</taxon>
    </lineage>
</organism>
<dbReference type="EMBL" id="BMAV01013483">
    <property type="protein sequence ID" value="GFY61192.1"/>
    <property type="molecule type" value="Genomic_DNA"/>
</dbReference>
<dbReference type="EMBL" id="BMAV01009696">
    <property type="protein sequence ID" value="GFY54112.1"/>
    <property type="molecule type" value="Genomic_DNA"/>
</dbReference>
<keyword evidence="1" id="KW-0812">Transmembrane</keyword>
<sequence length="109" mass="12121">MGDGVDGGKDFNAMFLIWSCPGAFLLSSFSMMEQISLGEVNGGERVRDIIIEEISDCSVHFVDMLIIIGSSIFLKRFFEGVHKQVSFLSRPVDQASVTEKWGVCDRLLI</sequence>
<protein>
    <submittedName>
        <fullName evidence="2">Uncharacterized protein</fullName>
    </submittedName>
</protein>
<evidence type="ECO:0000256" key="1">
    <source>
        <dbReference type="SAM" id="Phobius"/>
    </source>
</evidence>
<comment type="caution">
    <text evidence="2">The sequence shown here is derived from an EMBL/GenBank/DDBJ whole genome shotgun (WGS) entry which is preliminary data.</text>
</comment>
<reference evidence="2" key="1">
    <citation type="submission" date="2020-08" db="EMBL/GenBank/DDBJ databases">
        <title>Multicomponent nature underlies the extraordinary mechanical properties of spider dragline silk.</title>
        <authorList>
            <person name="Kono N."/>
            <person name="Nakamura H."/>
            <person name="Mori M."/>
            <person name="Yoshida Y."/>
            <person name="Ohtoshi R."/>
            <person name="Malay A.D."/>
            <person name="Moran D.A.P."/>
            <person name="Tomita M."/>
            <person name="Numata K."/>
            <person name="Arakawa K."/>
        </authorList>
    </citation>
    <scope>NUCLEOTIDE SEQUENCE</scope>
</reference>
<gene>
    <name evidence="2" type="ORF">TNIN_157071</name>
    <name evidence="3" type="ORF">TNIN_26741</name>
</gene>
<dbReference type="Proteomes" id="UP000886998">
    <property type="component" value="Unassembled WGS sequence"/>
</dbReference>
<evidence type="ECO:0000313" key="4">
    <source>
        <dbReference type="Proteomes" id="UP000886998"/>
    </source>
</evidence>
<keyword evidence="1" id="KW-0472">Membrane</keyword>
<evidence type="ECO:0000313" key="2">
    <source>
        <dbReference type="EMBL" id="GFY54112.1"/>
    </source>
</evidence>